<gene>
    <name evidence="1" type="ORF">DF185_17245</name>
</gene>
<dbReference type="OrthoDB" id="1467052at2"/>
<protein>
    <submittedName>
        <fullName evidence="1">Uncharacterized protein</fullName>
    </submittedName>
</protein>
<reference evidence="1 2" key="1">
    <citation type="submission" date="2018-05" db="EMBL/GenBank/DDBJ databases">
        <title>Marinifilum breve JC075T sp. nov., a marine bacterium isolated from Yongle Blue Hole in the South China Sea.</title>
        <authorList>
            <person name="Fu T."/>
        </authorList>
    </citation>
    <scope>NUCLEOTIDE SEQUENCE [LARGE SCALE GENOMIC DNA]</scope>
    <source>
        <strain evidence="1 2">JC075</strain>
    </source>
</reference>
<dbReference type="RefSeq" id="WP_110362004.1">
    <property type="nucleotide sequence ID" value="NZ_QFLI01000008.1"/>
</dbReference>
<dbReference type="Proteomes" id="UP000248079">
    <property type="component" value="Unassembled WGS sequence"/>
</dbReference>
<organism evidence="1 2">
    <name type="scientific">Marinifilum breve</name>
    <dbReference type="NCBI Taxonomy" id="2184082"/>
    <lineage>
        <taxon>Bacteria</taxon>
        <taxon>Pseudomonadati</taxon>
        <taxon>Bacteroidota</taxon>
        <taxon>Bacteroidia</taxon>
        <taxon>Marinilabiliales</taxon>
        <taxon>Marinifilaceae</taxon>
    </lineage>
</organism>
<comment type="caution">
    <text evidence="1">The sequence shown here is derived from an EMBL/GenBank/DDBJ whole genome shotgun (WGS) entry which is preliminary data.</text>
</comment>
<evidence type="ECO:0000313" key="2">
    <source>
        <dbReference type="Proteomes" id="UP000248079"/>
    </source>
</evidence>
<proteinExistence type="predicted"/>
<dbReference type="EMBL" id="QFLI01000008">
    <property type="protein sequence ID" value="PXX98074.1"/>
    <property type="molecule type" value="Genomic_DNA"/>
</dbReference>
<evidence type="ECO:0000313" key="1">
    <source>
        <dbReference type="EMBL" id="PXX98074.1"/>
    </source>
</evidence>
<accession>A0A2V3ZV10</accession>
<dbReference type="AlphaFoldDB" id="A0A2V3ZV10"/>
<name>A0A2V3ZV10_9BACT</name>
<keyword evidence="2" id="KW-1185">Reference proteome</keyword>
<sequence>MSEALEITHSAPIPEIFYSEKEEKRFTECTICGKNLTDGNELYLIEKAFERKPGFDKPQLVFELACCMDCRQEMHDSLSEESNEKIAAYFEANSRAEERDQELKKHDLMDTDVWLNNCIVKNKTMDEVNEYQIYALCWKDEMVFHQMPFMLCGETIDDIMNLLSNKSLDIINDLTADLIDLPPEFGELFRDKKVLFI</sequence>